<feature type="region of interest" description="Disordered" evidence="1">
    <location>
        <begin position="156"/>
        <end position="177"/>
    </location>
</feature>
<dbReference type="EMBL" id="WSZM01001171">
    <property type="protein sequence ID" value="KAF4028034.1"/>
    <property type="molecule type" value="Genomic_DNA"/>
</dbReference>
<evidence type="ECO:0000256" key="1">
    <source>
        <dbReference type="SAM" id="MobiDB-lite"/>
    </source>
</evidence>
<evidence type="ECO:0000313" key="3">
    <source>
        <dbReference type="Proteomes" id="UP000602510"/>
    </source>
</evidence>
<dbReference type="AlphaFoldDB" id="A0A833SJR8"/>
<reference evidence="2" key="1">
    <citation type="submission" date="2020-04" db="EMBL/GenBank/DDBJ databases">
        <title>Hybrid Assembly of Korean Phytophthora infestans isolates.</title>
        <authorList>
            <person name="Prokchorchik M."/>
            <person name="Lee Y."/>
            <person name="Seo J."/>
            <person name="Cho J.-H."/>
            <person name="Park Y.-E."/>
            <person name="Jang D.-C."/>
            <person name="Im J.-S."/>
            <person name="Choi J.-G."/>
            <person name="Park H.-J."/>
            <person name="Lee G.-B."/>
            <person name="Lee Y.-G."/>
            <person name="Hong S.-Y."/>
            <person name="Cho K."/>
            <person name="Sohn K.H."/>
        </authorList>
    </citation>
    <scope>NUCLEOTIDE SEQUENCE</scope>
    <source>
        <strain evidence="2">KR_1_A1</strain>
    </source>
</reference>
<gene>
    <name evidence="2" type="ORF">GN244_ATG20302</name>
</gene>
<organism evidence="2 3">
    <name type="scientific">Phytophthora infestans</name>
    <name type="common">Potato late blight agent</name>
    <name type="synonym">Botrytis infestans</name>
    <dbReference type="NCBI Taxonomy" id="4787"/>
    <lineage>
        <taxon>Eukaryota</taxon>
        <taxon>Sar</taxon>
        <taxon>Stramenopiles</taxon>
        <taxon>Oomycota</taxon>
        <taxon>Peronosporomycetes</taxon>
        <taxon>Peronosporales</taxon>
        <taxon>Peronosporaceae</taxon>
        <taxon>Phytophthora</taxon>
    </lineage>
</organism>
<dbReference type="Proteomes" id="UP000602510">
    <property type="component" value="Unassembled WGS sequence"/>
</dbReference>
<protein>
    <submittedName>
        <fullName evidence="2">Uncharacterized protein</fullName>
    </submittedName>
</protein>
<proteinExistence type="predicted"/>
<feature type="compositionally biased region" description="Basic and acidic residues" evidence="1">
    <location>
        <begin position="157"/>
        <end position="167"/>
    </location>
</feature>
<name>A0A833SJR8_PHYIN</name>
<sequence length="268" mass="29847">MTLVSNYVRIGSLSTVITVESLCILSRWQVQNILVAMAPLVDHVSDTSHVKDSLTLAESQYCLHLNGAVADLLQVSMVGCASHRLSLLLSGDDELITKIQKLMYKVKNSLLVSAKLRRKHFFFDQLVIDVFAEQMRLSWKDATSRPLTRFIAQKPEVASRRRDRQESSLRASFPGRRSSIESSETAALGKDFAAIALEQARRLRQTSRFSDQVSMIAPTSNISGEGSGWHAPPSHDSTASQEYPLLKVNRMYWSAATVRKVVRGAIIS</sequence>
<accession>A0A833SJR8</accession>
<comment type="caution">
    <text evidence="2">The sequence shown here is derived from an EMBL/GenBank/DDBJ whole genome shotgun (WGS) entry which is preliminary data.</text>
</comment>
<evidence type="ECO:0000313" key="2">
    <source>
        <dbReference type="EMBL" id="KAF4028034.1"/>
    </source>
</evidence>
<keyword evidence="3" id="KW-1185">Reference proteome</keyword>